<dbReference type="EMBL" id="ACPB03000121">
    <property type="status" value="NOT_ANNOTATED_CDS"/>
    <property type="molecule type" value="Genomic_DNA"/>
</dbReference>
<dbReference type="EnsemblMetazoa" id="RPRC011701-RA">
    <property type="protein sequence ID" value="RPRC011701-PA"/>
    <property type="gene ID" value="RPRC011701"/>
</dbReference>
<reference evidence="1" key="1">
    <citation type="submission" date="2015-05" db="UniProtKB">
        <authorList>
            <consortium name="EnsemblMetazoa"/>
        </authorList>
    </citation>
    <scope>IDENTIFICATION</scope>
</reference>
<organism evidence="1 2">
    <name type="scientific">Rhodnius prolixus</name>
    <name type="common">Triatomid bug</name>
    <dbReference type="NCBI Taxonomy" id="13249"/>
    <lineage>
        <taxon>Eukaryota</taxon>
        <taxon>Metazoa</taxon>
        <taxon>Ecdysozoa</taxon>
        <taxon>Arthropoda</taxon>
        <taxon>Hexapoda</taxon>
        <taxon>Insecta</taxon>
        <taxon>Pterygota</taxon>
        <taxon>Neoptera</taxon>
        <taxon>Paraneoptera</taxon>
        <taxon>Hemiptera</taxon>
        <taxon>Heteroptera</taxon>
        <taxon>Panheteroptera</taxon>
        <taxon>Cimicomorpha</taxon>
        <taxon>Reduviidae</taxon>
        <taxon>Triatominae</taxon>
        <taxon>Rhodnius</taxon>
    </lineage>
</organism>
<dbReference type="InParanoid" id="T1I5Y2"/>
<dbReference type="RefSeq" id="XP_073974417.1">
    <property type="nucleotide sequence ID" value="XM_074118316.1"/>
</dbReference>
<evidence type="ECO:0000313" key="2">
    <source>
        <dbReference type="Proteomes" id="UP000015103"/>
    </source>
</evidence>
<sequence length="300" mass="34009">MNHLQKIFMIGCAILMLKSVGVLCDVQKREYAADEDSTMDGIKDVVHEEDKHPEEVNTHKPIFSLPPFHIPLPQFSFPHISLPQFHLPELPQLHLPEVPKPFQRETITATETIYVETTKKVTRHPICVTAYGPKPPCLEAAHHEALNELENNMDEMYIHEKALFIEPTKISELPSVRSTASLEGTADSLPYEDAAAVEPSHEGRKRDGRYLVSHPKFRFETPQNQDSEKKVAGFLKSTHYVTKTLYVTKIEKTLDHRVTATLVAKNCLPTEPRIPFCDPLHPVNEGAHVDWKDSTGDDQE</sequence>
<dbReference type="GeneID" id="141449175"/>
<protein>
    <submittedName>
        <fullName evidence="1">Uncharacterized protein</fullName>
    </submittedName>
</protein>
<accession>T1I5Y2</accession>
<dbReference type="Proteomes" id="UP000015103">
    <property type="component" value="Unassembled WGS sequence"/>
</dbReference>
<name>T1I5Y2_RHOPR</name>
<dbReference type="OMA" id="TRHPICV"/>
<keyword evidence="2" id="KW-1185">Reference proteome</keyword>
<dbReference type="RefSeq" id="XP_073974416.1">
    <property type="nucleotide sequence ID" value="XM_074118315.1"/>
</dbReference>
<dbReference type="VEuPathDB" id="VectorBase:RPRC011701"/>
<dbReference type="AlphaFoldDB" id="T1I5Y2"/>
<evidence type="ECO:0000313" key="1">
    <source>
        <dbReference type="EnsemblMetazoa" id="RPRC011701-PA"/>
    </source>
</evidence>
<dbReference type="eggNOG" id="ENOG502SVCD">
    <property type="taxonomic scope" value="Eukaryota"/>
</dbReference>
<dbReference type="HOGENOM" id="CLU_928473_0_0_1"/>
<proteinExistence type="predicted"/>